<reference evidence="13 14" key="1">
    <citation type="submission" date="2020-03" db="EMBL/GenBank/DDBJ databases">
        <title>Weissella sp. nov., isolated from Cybister lewisianus.</title>
        <authorList>
            <person name="Hyun D.-W."/>
            <person name="Bae J.-W."/>
        </authorList>
    </citation>
    <scope>NUCLEOTIDE SEQUENCE [LARGE SCALE GENOMIC DNA]</scope>
    <source>
        <strain evidence="13 14">HDW19</strain>
    </source>
</reference>
<feature type="transmembrane region" description="Helical" evidence="11">
    <location>
        <begin position="176"/>
        <end position="198"/>
    </location>
</feature>
<dbReference type="InterPro" id="IPR018456">
    <property type="entry name" value="PTR2_symporter_CS"/>
</dbReference>
<dbReference type="InterPro" id="IPR036259">
    <property type="entry name" value="MFS_trans_sf"/>
</dbReference>
<feature type="transmembrane region" description="Helical" evidence="11">
    <location>
        <begin position="90"/>
        <end position="107"/>
    </location>
</feature>
<dbReference type="Gene3D" id="1.20.1250.20">
    <property type="entry name" value="MFS general substrate transporter like domains"/>
    <property type="match status" value="1"/>
</dbReference>
<evidence type="ECO:0000256" key="1">
    <source>
        <dbReference type="ARBA" id="ARBA00004651"/>
    </source>
</evidence>
<dbReference type="PANTHER" id="PTHR23517:SF15">
    <property type="entry name" value="PROTON-DEPENDENT OLIGOPEPTIDE FAMILY TRANSPORT PROTEIN"/>
    <property type="match status" value="1"/>
</dbReference>
<dbReference type="Pfam" id="PF00854">
    <property type="entry name" value="PTR2"/>
    <property type="match status" value="1"/>
</dbReference>
<feature type="transmembrane region" description="Helical" evidence="11">
    <location>
        <begin position="321"/>
        <end position="346"/>
    </location>
</feature>
<dbReference type="KEGG" id="wco:G7084_01130"/>
<comment type="function">
    <text evidence="8">Proton-dependent uptake of di- or tri-peptides.</text>
</comment>
<evidence type="ECO:0000256" key="4">
    <source>
        <dbReference type="ARBA" id="ARBA00022475"/>
    </source>
</evidence>
<feature type="transmembrane region" description="Helical" evidence="11">
    <location>
        <begin position="252"/>
        <end position="273"/>
    </location>
</feature>
<feature type="transmembrane region" description="Helical" evidence="11">
    <location>
        <begin position="427"/>
        <end position="448"/>
    </location>
</feature>
<evidence type="ECO:0000256" key="8">
    <source>
        <dbReference type="ARBA" id="ARBA00059575"/>
    </source>
</evidence>
<organism evidence="13 14">
    <name type="scientific">Weissella coleopterorum</name>
    <dbReference type="NCBI Taxonomy" id="2714949"/>
    <lineage>
        <taxon>Bacteria</taxon>
        <taxon>Bacillati</taxon>
        <taxon>Bacillota</taxon>
        <taxon>Bacilli</taxon>
        <taxon>Lactobacillales</taxon>
        <taxon>Lactobacillaceae</taxon>
        <taxon>Weissella</taxon>
    </lineage>
</organism>
<evidence type="ECO:0000256" key="6">
    <source>
        <dbReference type="ARBA" id="ARBA00022989"/>
    </source>
</evidence>
<dbReference type="InterPro" id="IPR050171">
    <property type="entry name" value="MFS_Transporters"/>
</dbReference>
<feature type="transmembrane region" description="Helical" evidence="11">
    <location>
        <begin position="30"/>
        <end position="48"/>
    </location>
</feature>
<evidence type="ECO:0000313" key="13">
    <source>
        <dbReference type="EMBL" id="QIL50043.1"/>
    </source>
</evidence>
<feature type="domain" description="Major facilitator superfamily (MFS) profile" evidence="12">
    <location>
        <begin position="1"/>
        <end position="479"/>
    </location>
</feature>
<sequence length="486" mass="53689">MSTEETKEKKFFGQPIGLATLFMTEMWERFSYYGMRAILLYYMWHLIAVGDLNITRAVAASIMAIYASMVYLSGSLGGYIADRMIGSRKAVFLGGVFIMLGHIVLALPFGSSALFGSIALIIIGTGLLKPNVSSLVGSLYTPQDRRRDAGFSIFVFGINLGSFISPLLVGWTQENFGFHVAFGLAAIGMFFGLLQYYFGGKKDLPSDGMYPTDPLQPEEIKPLIIKTVLALITLGLVITLMMLMGWNNISDFINLLTIVAVAIPVMYFVQMLTSSKVSKQERSRVLAYLPLFFGAVLFWALEEQGSVVLATFAQNRVVHSWIPAAWFQSLNPFFIMLYTPFFATLWSRWKKNAPSAPLKFAIGLIFAGASFLLLAIPGSLWGTSGRVSPFWLLGSWALIIIGEMLISPVGLSVTTKLAPRAFTVQMMSLWFLSSAVGSALNAQFVGLYSPQTEVQYFFIFGLVAVILGIIMIFLVRMIIRLMDGVE</sequence>
<dbReference type="AlphaFoldDB" id="A0A6G8AYT4"/>
<dbReference type="InterPro" id="IPR020846">
    <property type="entry name" value="MFS_dom"/>
</dbReference>
<dbReference type="RefSeq" id="WP_166009260.1">
    <property type="nucleotide sequence ID" value="NZ_CP049888.1"/>
</dbReference>
<dbReference type="FunFam" id="1.20.1250.20:FF:000017">
    <property type="entry name" value="Dipeptide and tripeptide permease A"/>
    <property type="match status" value="1"/>
</dbReference>
<evidence type="ECO:0000256" key="9">
    <source>
        <dbReference type="ARBA" id="ARBA00069644"/>
    </source>
</evidence>
<dbReference type="PROSITE" id="PS50850">
    <property type="entry name" value="MFS"/>
    <property type="match status" value="1"/>
</dbReference>
<dbReference type="PANTHER" id="PTHR23517">
    <property type="entry name" value="RESISTANCE PROTEIN MDTM, PUTATIVE-RELATED-RELATED"/>
    <property type="match status" value="1"/>
</dbReference>
<dbReference type="GO" id="GO:0035443">
    <property type="term" value="P:tripeptide transmembrane transport"/>
    <property type="evidence" value="ECO:0007669"/>
    <property type="project" value="UniProtKB-ARBA"/>
</dbReference>
<protein>
    <recommendedName>
        <fullName evidence="9">Di-/tripeptide transporter</fullName>
    </recommendedName>
</protein>
<proteinExistence type="inferred from homology"/>
<evidence type="ECO:0000256" key="11">
    <source>
        <dbReference type="SAM" id="Phobius"/>
    </source>
</evidence>
<keyword evidence="5 10" id="KW-0812">Transmembrane</keyword>
<accession>A0A6G8AYT4</accession>
<feature type="transmembrane region" description="Helical" evidence="11">
    <location>
        <begin position="390"/>
        <end position="415"/>
    </location>
</feature>
<dbReference type="InterPro" id="IPR005279">
    <property type="entry name" value="Dipep/tripep_permease"/>
</dbReference>
<keyword evidence="6 11" id="KW-1133">Transmembrane helix</keyword>
<keyword evidence="7 11" id="KW-0472">Membrane</keyword>
<feature type="transmembrane region" description="Helical" evidence="11">
    <location>
        <begin position="358"/>
        <end position="378"/>
    </location>
</feature>
<feature type="transmembrane region" description="Helical" evidence="11">
    <location>
        <begin position="54"/>
        <end position="78"/>
    </location>
</feature>
<dbReference type="GO" id="GO:0042937">
    <property type="term" value="F:tripeptide transmembrane transporter activity"/>
    <property type="evidence" value="ECO:0007669"/>
    <property type="project" value="UniProtKB-ARBA"/>
</dbReference>
<name>A0A6G8AYT4_9LACO</name>
<dbReference type="PROSITE" id="PS01023">
    <property type="entry name" value="PTR2_2"/>
    <property type="match status" value="1"/>
</dbReference>
<keyword evidence="3 10" id="KW-0813">Transport</keyword>
<feature type="transmembrane region" description="Helical" evidence="11">
    <location>
        <begin position="223"/>
        <end position="246"/>
    </location>
</feature>
<evidence type="ECO:0000259" key="12">
    <source>
        <dbReference type="PROSITE" id="PS50850"/>
    </source>
</evidence>
<comment type="similarity">
    <text evidence="2 10">Belongs to the major facilitator superfamily. Proton-dependent oligopeptide transporter (POT/PTR) (TC 2.A.17) family.</text>
</comment>
<gene>
    <name evidence="13" type="ORF">G7084_01130</name>
</gene>
<feature type="transmembrane region" description="Helical" evidence="11">
    <location>
        <begin position="285"/>
        <end position="301"/>
    </location>
</feature>
<dbReference type="EMBL" id="CP049888">
    <property type="protein sequence ID" value="QIL50043.1"/>
    <property type="molecule type" value="Genomic_DNA"/>
</dbReference>
<feature type="transmembrane region" description="Helical" evidence="11">
    <location>
        <begin position="149"/>
        <end position="170"/>
    </location>
</feature>
<dbReference type="GO" id="GO:0071916">
    <property type="term" value="F:dipeptide transmembrane transporter activity"/>
    <property type="evidence" value="ECO:0007669"/>
    <property type="project" value="UniProtKB-ARBA"/>
</dbReference>
<dbReference type="NCBIfam" id="TIGR00924">
    <property type="entry name" value="yjdL_sub1_fam"/>
    <property type="match status" value="1"/>
</dbReference>
<evidence type="ECO:0000256" key="2">
    <source>
        <dbReference type="ARBA" id="ARBA00005982"/>
    </source>
</evidence>
<feature type="transmembrane region" description="Helical" evidence="11">
    <location>
        <begin position="454"/>
        <end position="475"/>
    </location>
</feature>
<evidence type="ECO:0000313" key="14">
    <source>
        <dbReference type="Proteomes" id="UP000500741"/>
    </source>
</evidence>
<dbReference type="Proteomes" id="UP000500741">
    <property type="component" value="Chromosome"/>
</dbReference>
<dbReference type="GO" id="GO:0015333">
    <property type="term" value="F:peptide:proton symporter activity"/>
    <property type="evidence" value="ECO:0007669"/>
    <property type="project" value="UniProtKB-ARBA"/>
</dbReference>
<dbReference type="GO" id="GO:0005886">
    <property type="term" value="C:plasma membrane"/>
    <property type="evidence" value="ECO:0007669"/>
    <property type="project" value="UniProtKB-SubCell"/>
</dbReference>
<feature type="transmembrane region" description="Helical" evidence="11">
    <location>
        <begin position="113"/>
        <end position="128"/>
    </location>
</feature>
<dbReference type="InterPro" id="IPR000109">
    <property type="entry name" value="POT_fam"/>
</dbReference>
<keyword evidence="4" id="KW-1003">Cell membrane</keyword>
<dbReference type="PROSITE" id="PS01022">
    <property type="entry name" value="PTR2_1"/>
    <property type="match status" value="1"/>
</dbReference>
<evidence type="ECO:0000256" key="3">
    <source>
        <dbReference type="ARBA" id="ARBA00022448"/>
    </source>
</evidence>
<dbReference type="CDD" id="cd17346">
    <property type="entry name" value="MFS_DtpA_like"/>
    <property type="match status" value="1"/>
</dbReference>
<dbReference type="SUPFAM" id="SSF103473">
    <property type="entry name" value="MFS general substrate transporter"/>
    <property type="match status" value="1"/>
</dbReference>
<evidence type="ECO:0000256" key="7">
    <source>
        <dbReference type="ARBA" id="ARBA00023136"/>
    </source>
</evidence>
<evidence type="ECO:0000256" key="5">
    <source>
        <dbReference type="ARBA" id="ARBA00022692"/>
    </source>
</evidence>
<evidence type="ECO:0000256" key="10">
    <source>
        <dbReference type="RuleBase" id="RU003755"/>
    </source>
</evidence>
<keyword evidence="14" id="KW-1185">Reference proteome</keyword>
<comment type="subcellular location">
    <subcellularLocation>
        <location evidence="1">Cell membrane</location>
        <topology evidence="1">Multi-pass membrane protein</topology>
    </subcellularLocation>
    <subcellularLocation>
        <location evidence="10">Membrane</location>
        <topology evidence="10">Multi-pass membrane protein</topology>
    </subcellularLocation>
</comment>